<dbReference type="InterPro" id="IPR006035">
    <property type="entry name" value="Ureohydrolase"/>
</dbReference>
<sequence length="384" mass="44237">MNLGILFEALPEEFEKFAAQDLKSVAAHTDAFHYKFPDWQEADIAIFGVLDNRGKTVSVSDENPANAIRRRFYSLKKGTGRYRIADLGNLRPGITLEETHFRIREVVETLVANHTIPVILGSSHDLDYGQFLAYESWGRPVNLVTVDSALDMTEDAAAPENRQHLHKILMHEPNYLFSFSQLAHQSYLTEPEMMNVLEKLHFETIRIGEVHKDITRTEPLIRHADLLSFDVSAIKFQEMPGYAPANPFGLSGEEACQLTWYGGQNDQLTSFGLYEYEPAYDPQRQGAFLLATMVWYFIEGFYQRKNELDFTGKKFTKYVVAFHDNPNKMAFYKSNLSDKWWMEVENLTSEKDNHIVPCTYEDYLLATNGEVPNRWILTQSRMGF</sequence>
<dbReference type="PROSITE" id="PS51409">
    <property type="entry name" value="ARGINASE_2"/>
    <property type="match status" value="1"/>
</dbReference>
<dbReference type="CDD" id="cd09988">
    <property type="entry name" value="Formimidoylglutamase"/>
    <property type="match status" value="1"/>
</dbReference>
<dbReference type="PANTHER" id="PTHR11358:SF26">
    <property type="entry name" value="GUANIDINO ACID HYDROLASE, MITOCHONDRIAL"/>
    <property type="match status" value="1"/>
</dbReference>
<dbReference type="Proteomes" id="UP000644147">
    <property type="component" value="Unassembled WGS sequence"/>
</dbReference>
<keyword evidence="1" id="KW-0479">Metal-binding</keyword>
<evidence type="ECO:0000256" key="2">
    <source>
        <dbReference type="ARBA" id="ARBA00022801"/>
    </source>
</evidence>
<reference evidence="4 5" key="1">
    <citation type="submission" date="2020-12" db="EMBL/GenBank/DDBJ databases">
        <title>Bacterial novel species Adhaeribacter sp. BT258 isolated from soil.</title>
        <authorList>
            <person name="Jung H.-Y."/>
        </authorList>
    </citation>
    <scope>NUCLEOTIDE SEQUENCE [LARGE SCALE GENOMIC DNA]</scope>
    <source>
        <strain evidence="4 5">BT258</strain>
    </source>
</reference>
<gene>
    <name evidence="4" type="ORF">I5M27_15640</name>
</gene>
<dbReference type="RefSeq" id="WP_200507272.1">
    <property type="nucleotide sequence ID" value="NZ_JAEHFX010000009.1"/>
</dbReference>
<dbReference type="EMBL" id="JAEHFX010000009">
    <property type="protein sequence ID" value="MBK0404431.1"/>
    <property type="molecule type" value="Genomic_DNA"/>
</dbReference>
<name>A0ABS1C4X5_9BACT</name>
<proteinExistence type="inferred from homology"/>
<protein>
    <submittedName>
        <fullName evidence="4">Formimidoylglutamase</fullName>
    </submittedName>
</protein>
<dbReference type="Gene3D" id="3.40.800.10">
    <property type="entry name" value="Ureohydrolase domain"/>
    <property type="match status" value="1"/>
</dbReference>
<organism evidence="4 5">
    <name type="scientific">Adhaeribacter terrigena</name>
    <dbReference type="NCBI Taxonomy" id="2793070"/>
    <lineage>
        <taxon>Bacteria</taxon>
        <taxon>Pseudomonadati</taxon>
        <taxon>Bacteroidota</taxon>
        <taxon>Cytophagia</taxon>
        <taxon>Cytophagales</taxon>
        <taxon>Hymenobacteraceae</taxon>
        <taxon>Adhaeribacter</taxon>
    </lineage>
</organism>
<comment type="caution">
    <text evidence="4">The sequence shown here is derived from an EMBL/GenBank/DDBJ whole genome shotgun (WGS) entry which is preliminary data.</text>
</comment>
<keyword evidence="5" id="KW-1185">Reference proteome</keyword>
<evidence type="ECO:0000256" key="3">
    <source>
        <dbReference type="PROSITE-ProRule" id="PRU00742"/>
    </source>
</evidence>
<keyword evidence="2" id="KW-0378">Hydrolase</keyword>
<evidence type="ECO:0000313" key="4">
    <source>
        <dbReference type="EMBL" id="MBK0404431.1"/>
    </source>
</evidence>
<dbReference type="SUPFAM" id="SSF52768">
    <property type="entry name" value="Arginase/deacetylase"/>
    <property type="match status" value="1"/>
</dbReference>
<comment type="similarity">
    <text evidence="3">Belongs to the arginase family.</text>
</comment>
<accession>A0ABS1C4X5</accession>
<dbReference type="PANTHER" id="PTHR11358">
    <property type="entry name" value="ARGINASE/AGMATINASE"/>
    <property type="match status" value="1"/>
</dbReference>
<evidence type="ECO:0000256" key="1">
    <source>
        <dbReference type="ARBA" id="ARBA00022723"/>
    </source>
</evidence>
<dbReference type="Pfam" id="PF00491">
    <property type="entry name" value="Arginase"/>
    <property type="match status" value="1"/>
</dbReference>
<dbReference type="InterPro" id="IPR023696">
    <property type="entry name" value="Ureohydrolase_dom_sf"/>
</dbReference>
<evidence type="ECO:0000313" key="5">
    <source>
        <dbReference type="Proteomes" id="UP000644147"/>
    </source>
</evidence>